<protein>
    <submittedName>
        <fullName evidence="3">Uncharacterized protein</fullName>
    </submittedName>
</protein>
<proteinExistence type="predicted"/>
<evidence type="ECO:0000313" key="3">
    <source>
        <dbReference type="EMBL" id="TDZ98657.1"/>
    </source>
</evidence>
<evidence type="ECO:0000256" key="2">
    <source>
        <dbReference type="SAM" id="Phobius"/>
    </source>
</evidence>
<sequence length="244" mass="25018" precursor="true">MHPSGPLPSEIYWRRRALAIGVAVVVVAIVAAVIFALVGGSAGADTKAADQPAEAAAPAGQPVILPPNEIKKTDKPADAPVHDGPPIAKPELVPPVALNPGDDCPDATLAVKASSDKPSYLAGEQPKFTMVVTNIGLVQCKRDVGAAVLAASVFSVDNKRIWANLDCAPSQENSVRTFNPGEQVTTEVTWTGMGSAPNCPLPRPAIGPGTYSLVVQLGDLRSAPVPFIIGEKPADAPPPAGPPA</sequence>
<name>A0A4R8SLY9_9MYCO</name>
<keyword evidence="2" id="KW-0812">Transmembrane</keyword>
<gene>
    <name evidence="4" type="ORF">CCUG60883_03812</name>
    <name evidence="3" type="ORF">CCUG60885_00528</name>
</gene>
<evidence type="ECO:0000313" key="5">
    <source>
        <dbReference type="Proteomes" id="UP000294844"/>
    </source>
</evidence>
<dbReference type="AlphaFoldDB" id="A0A4R8SLY9"/>
<keyword evidence="5" id="KW-1185">Reference proteome</keyword>
<keyword evidence="2" id="KW-0472">Membrane</keyword>
<keyword evidence="2" id="KW-1133">Transmembrane helix</keyword>
<feature type="transmembrane region" description="Helical" evidence="2">
    <location>
        <begin position="17"/>
        <end position="38"/>
    </location>
</feature>
<accession>A0A4R8SLY9</accession>
<dbReference type="EMBL" id="PECM01000009">
    <property type="protein sequence ID" value="TEA03187.1"/>
    <property type="molecule type" value="Genomic_DNA"/>
</dbReference>
<comment type="caution">
    <text evidence="3">The sequence shown here is derived from an EMBL/GenBank/DDBJ whole genome shotgun (WGS) entry which is preliminary data.</text>
</comment>
<feature type="region of interest" description="Disordered" evidence="1">
    <location>
        <begin position="52"/>
        <end position="78"/>
    </location>
</feature>
<evidence type="ECO:0000313" key="6">
    <source>
        <dbReference type="Proteomes" id="UP000295685"/>
    </source>
</evidence>
<evidence type="ECO:0000256" key="1">
    <source>
        <dbReference type="SAM" id="MobiDB-lite"/>
    </source>
</evidence>
<organism evidence="3 6">
    <name type="scientific">Mycobacteroides salmoniphilum</name>
    <dbReference type="NCBI Taxonomy" id="404941"/>
    <lineage>
        <taxon>Bacteria</taxon>
        <taxon>Bacillati</taxon>
        <taxon>Actinomycetota</taxon>
        <taxon>Actinomycetes</taxon>
        <taxon>Mycobacteriales</taxon>
        <taxon>Mycobacteriaceae</taxon>
        <taxon>Mycobacteroides</taxon>
    </lineage>
</organism>
<dbReference type="Proteomes" id="UP000295685">
    <property type="component" value="Unassembled WGS sequence"/>
</dbReference>
<reference evidence="5 6" key="1">
    <citation type="journal article" date="2019" name="Sci. Rep.">
        <title>Extended insight into the Mycobacterium chelonae-abscessus complex through whole genome sequencing of Mycobacterium salmoniphilum outbreak and Mycobacterium salmoniphilum-like strains.</title>
        <authorList>
            <person name="Behra P.R.K."/>
            <person name="Das S."/>
            <person name="Pettersson B.M.F."/>
            <person name="Shirreff L."/>
            <person name="DuCote T."/>
            <person name="Jacobsson K.G."/>
            <person name="Ennis D.G."/>
            <person name="Kirsebom L.A."/>
        </authorList>
    </citation>
    <scope>NUCLEOTIDE SEQUENCE [LARGE SCALE GENOMIC DNA]</scope>
    <source>
        <strain evidence="4 5">CCUG 60883</strain>
        <strain evidence="3 6">CCUG 60885</strain>
    </source>
</reference>
<dbReference type="EMBL" id="PECK01000001">
    <property type="protein sequence ID" value="TDZ98657.1"/>
    <property type="molecule type" value="Genomic_DNA"/>
</dbReference>
<dbReference type="Proteomes" id="UP000294844">
    <property type="component" value="Unassembled WGS sequence"/>
</dbReference>
<feature type="compositionally biased region" description="Basic and acidic residues" evidence="1">
    <location>
        <begin position="69"/>
        <end position="78"/>
    </location>
</feature>
<evidence type="ECO:0000313" key="4">
    <source>
        <dbReference type="EMBL" id="TEA03187.1"/>
    </source>
</evidence>